<dbReference type="EMBL" id="CDMY01000117">
    <property type="protein sequence ID" value="CEL92884.1"/>
    <property type="molecule type" value="Genomic_DNA"/>
</dbReference>
<evidence type="ECO:0000256" key="1">
    <source>
        <dbReference type="SAM" id="MobiDB-lite"/>
    </source>
</evidence>
<dbReference type="GO" id="GO:0005684">
    <property type="term" value="C:U2-type spliceosomal complex"/>
    <property type="evidence" value="ECO:0007669"/>
    <property type="project" value="TreeGrafter"/>
</dbReference>
<evidence type="ECO:0000313" key="3">
    <source>
        <dbReference type="Proteomes" id="UP000041254"/>
    </source>
</evidence>
<dbReference type="InParanoid" id="A0A0G4EB22"/>
<dbReference type="PhylomeDB" id="A0A0G4EB22"/>
<dbReference type="Pfam" id="PF08315">
    <property type="entry name" value="cwf18"/>
    <property type="match status" value="1"/>
</dbReference>
<feature type="region of interest" description="Disordered" evidence="1">
    <location>
        <begin position="1"/>
        <end position="48"/>
    </location>
</feature>
<dbReference type="VEuPathDB" id="CryptoDB:Vbra_11121"/>
<dbReference type="OrthoDB" id="10261348at2759"/>
<feature type="compositionally biased region" description="Acidic residues" evidence="1">
    <location>
        <begin position="29"/>
        <end position="41"/>
    </location>
</feature>
<feature type="compositionally biased region" description="Basic and acidic residues" evidence="1">
    <location>
        <begin position="134"/>
        <end position="143"/>
    </location>
</feature>
<proteinExistence type="predicted"/>
<gene>
    <name evidence="2" type="ORF">Vbra_11121</name>
</gene>
<organism evidence="2 3">
    <name type="scientific">Vitrella brassicaformis (strain CCMP3155)</name>
    <dbReference type="NCBI Taxonomy" id="1169540"/>
    <lineage>
        <taxon>Eukaryota</taxon>
        <taxon>Sar</taxon>
        <taxon>Alveolata</taxon>
        <taxon>Colpodellida</taxon>
        <taxon>Vitrellaceae</taxon>
        <taxon>Vitrella</taxon>
    </lineage>
</organism>
<dbReference type="PANTHER" id="PTHR31551:SF1">
    <property type="entry name" value="COILED-COIL DOMAIN-CONTAINING PROTEIN 12"/>
    <property type="match status" value="1"/>
</dbReference>
<evidence type="ECO:0000313" key="2">
    <source>
        <dbReference type="EMBL" id="CEL92884.1"/>
    </source>
</evidence>
<dbReference type="GO" id="GO:0071014">
    <property type="term" value="C:post-mRNA release spliceosomal complex"/>
    <property type="evidence" value="ECO:0007669"/>
    <property type="project" value="TreeGrafter"/>
</dbReference>
<dbReference type="AlphaFoldDB" id="A0A0G4EB22"/>
<name>A0A0G4EB22_VITBC</name>
<evidence type="ECO:0008006" key="4">
    <source>
        <dbReference type="Google" id="ProtNLM"/>
    </source>
</evidence>
<reference evidence="2 3" key="1">
    <citation type="submission" date="2014-11" db="EMBL/GenBank/DDBJ databases">
        <authorList>
            <person name="Zhu J."/>
            <person name="Qi W."/>
            <person name="Song R."/>
        </authorList>
    </citation>
    <scope>NUCLEOTIDE SEQUENCE [LARGE SCALE GENOMIC DNA]</scope>
</reference>
<dbReference type="PANTHER" id="PTHR31551">
    <property type="entry name" value="PRE-MRNA-SPLICING FACTOR CWF18"/>
    <property type="match status" value="1"/>
</dbReference>
<dbReference type="Proteomes" id="UP000041254">
    <property type="component" value="Unassembled WGS sequence"/>
</dbReference>
<sequence length="195" mass="22530">MADEEMNGHKAAEVNGQLETRDDNNEDMKDPDEDEQQDEDESARPIKFRNYIPRMPALRKGCMKRPVVDAIEKRIEEEIQEVIEAGQTEDALSRILPKKANWDLKRDVEKRLGQLKRKTDRAVLQIIRRKLQDDKTESMKELHQPVTGKGSNDNDYVEQQPEKLTRTQMETAHSVLAAAERFEALETDELSDEGE</sequence>
<dbReference type="STRING" id="1169540.A0A0G4EB22"/>
<keyword evidence="3" id="KW-1185">Reference proteome</keyword>
<feature type="compositionally biased region" description="Basic and acidic residues" evidence="1">
    <location>
        <begin position="1"/>
        <end position="12"/>
    </location>
</feature>
<feature type="compositionally biased region" description="Basic and acidic residues" evidence="1">
    <location>
        <begin position="19"/>
        <end position="28"/>
    </location>
</feature>
<protein>
    <recommendedName>
        <fullName evidence="4">Cwf18 pre-mRNA splicing factor</fullName>
    </recommendedName>
</protein>
<feature type="region of interest" description="Disordered" evidence="1">
    <location>
        <begin position="134"/>
        <end position="171"/>
    </location>
</feature>
<accession>A0A0G4EB22</accession>
<dbReference type="InterPro" id="IPR013169">
    <property type="entry name" value="mRNA_splic_Cwf18-like"/>
</dbReference>